<keyword evidence="7" id="KW-1185">Reference proteome</keyword>
<evidence type="ECO:0000259" key="5">
    <source>
        <dbReference type="Pfam" id="PF06441"/>
    </source>
</evidence>
<keyword evidence="2" id="KW-0058">Aromatic hydrocarbons catabolism</keyword>
<dbReference type="PANTHER" id="PTHR21661:SF35">
    <property type="entry name" value="EPOXIDE HYDROLASE"/>
    <property type="match status" value="1"/>
</dbReference>
<evidence type="ECO:0000256" key="3">
    <source>
        <dbReference type="ARBA" id="ARBA00022801"/>
    </source>
</evidence>
<dbReference type="OrthoDB" id="7130006at2759"/>
<gene>
    <name evidence="6" type="primary">PARPA_03280.1 scaffold 7241</name>
</gene>
<dbReference type="InterPro" id="IPR010497">
    <property type="entry name" value="Epoxide_hydro_N"/>
</dbReference>
<evidence type="ECO:0000256" key="2">
    <source>
        <dbReference type="ARBA" id="ARBA00022797"/>
    </source>
</evidence>
<dbReference type="SUPFAM" id="SSF53474">
    <property type="entry name" value="alpha/beta-Hydrolases"/>
    <property type="match status" value="1"/>
</dbReference>
<dbReference type="AlphaFoldDB" id="A0A0B7N3S7"/>
<dbReference type="Pfam" id="PF06441">
    <property type="entry name" value="EHN"/>
    <property type="match status" value="1"/>
</dbReference>
<evidence type="ECO:0000313" key="6">
    <source>
        <dbReference type="EMBL" id="CEP09729.1"/>
    </source>
</evidence>
<dbReference type="PRINTS" id="PR00412">
    <property type="entry name" value="EPOXHYDRLASE"/>
</dbReference>
<feature type="active site" description="Nucleophile" evidence="4">
    <location>
        <position position="173"/>
    </location>
</feature>
<accession>A0A0B7N3S7</accession>
<feature type="active site" description="Proton acceptor" evidence="4">
    <location>
        <position position="388"/>
    </location>
</feature>
<dbReference type="PANTHER" id="PTHR21661">
    <property type="entry name" value="EPOXIDE HYDROLASE 1-RELATED"/>
    <property type="match status" value="1"/>
</dbReference>
<keyword evidence="3" id="KW-0378">Hydrolase</keyword>
<dbReference type="Proteomes" id="UP000054107">
    <property type="component" value="Unassembled WGS sequence"/>
</dbReference>
<dbReference type="Gene3D" id="3.40.50.1820">
    <property type="entry name" value="alpha/beta hydrolase"/>
    <property type="match status" value="1"/>
</dbReference>
<dbReference type="GO" id="GO:0097176">
    <property type="term" value="P:epoxide metabolic process"/>
    <property type="evidence" value="ECO:0007669"/>
    <property type="project" value="TreeGrafter"/>
</dbReference>
<evidence type="ECO:0000313" key="7">
    <source>
        <dbReference type="Proteomes" id="UP000054107"/>
    </source>
</evidence>
<dbReference type="InterPro" id="IPR000639">
    <property type="entry name" value="Epox_hydrolase-like"/>
</dbReference>
<protein>
    <recommendedName>
        <fullName evidence="5">Epoxide hydrolase N-terminal domain-containing protein</fullName>
    </recommendedName>
</protein>
<proteinExistence type="inferred from homology"/>
<dbReference type="GO" id="GO:0004301">
    <property type="term" value="F:epoxide hydrolase activity"/>
    <property type="evidence" value="ECO:0007669"/>
    <property type="project" value="TreeGrafter"/>
</dbReference>
<dbReference type="PIRSF" id="PIRSF001112">
    <property type="entry name" value="Epoxide_hydrolase"/>
    <property type="match status" value="1"/>
</dbReference>
<sequence>MITKFTIPAFDEQDLQDRLSKVKYPHEYENNANSGWKYGTPSWAVKDMANAWKTQFSWDKKREELNQWQHYQSKVNGLNIHFVHETSQVENAIPLLMLHGWPSTFYEFHKLIKPLRDGENSSQAFHVVVPSLPGYGFSEAPKEEGWGSPKMAETFHKLMTELGYRKYMVFGTDWGASIATFLVKANAESCLGYLTTMPMPTAPTPTLSNLIFHPFKVFLFLLSLVFGFERVYGKKETKGLKTTTFANCEVDEKAGYRAIQATRPYTLAFGLSDSPVGLLGWMLDAYHSWTHYPSTELSSKVALPETISIDEFLTQVTIYWITNTMSSSSRLYYEALNNHKKHYKLLKPYMQPPVAVSYFEGELCKFPRDWIEVASNLVQFKFHDKGGHFAALEVPELLLADLQQFGKTVSKHTPKPHLKKEL</sequence>
<comment type="similarity">
    <text evidence="1">Belongs to the peptidase S33 family.</text>
</comment>
<evidence type="ECO:0000256" key="4">
    <source>
        <dbReference type="PIRSR" id="PIRSR001112-1"/>
    </source>
</evidence>
<organism evidence="6 7">
    <name type="scientific">Parasitella parasitica</name>
    <dbReference type="NCBI Taxonomy" id="35722"/>
    <lineage>
        <taxon>Eukaryota</taxon>
        <taxon>Fungi</taxon>
        <taxon>Fungi incertae sedis</taxon>
        <taxon>Mucoromycota</taxon>
        <taxon>Mucoromycotina</taxon>
        <taxon>Mucoromycetes</taxon>
        <taxon>Mucorales</taxon>
        <taxon>Mucorineae</taxon>
        <taxon>Mucoraceae</taxon>
        <taxon>Parasitella</taxon>
    </lineage>
</organism>
<dbReference type="InterPro" id="IPR016292">
    <property type="entry name" value="Epoxide_hydrolase"/>
</dbReference>
<name>A0A0B7N3S7_9FUNG</name>
<feature type="active site" description="Proton donor" evidence="4">
    <location>
        <position position="332"/>
    </location>
</feature>
<dbReference type="EMBL" id="LN722188">
    <property type="protein sequence ID" value="CEP09729.1"/>
    <property type="molecule type" value="Genomic_DNA"/>
</dbReference>
<feature type="domain" description="Epoxide hydrolase N-terminal" evidence="5">
    <location>
        <begin position="5"/>
        <end position="108"/>
    </location>
</feature>
<dbReference type="STRING" id="35722.A0A0B7N3S7"/>
<dbReference type="InterPro" id="IPR029058">
    <property type="entry name" value="AB_hydrolase_fold"/>
</dbReference>
<reference evidence="6 7" key="1">
    <citation type="submission" date="2014-09" db="EMBL/GenBank/DDBJ databases">
        <authorList>
            <person name="Ellenberger Sabrina"/>
        </authorList>
    </citation>
    <scope>NUCLEOTIDE SEQUENCE [LARGE SCALE GENOMIC DNA]</scope>
    <source>
        <strain evidence="6 7">CBS 412.66</strain>
    </source>
</reference>
<evidence type="ECO:0000256" key="1">
    <source>
        <dbReference type="ARBA" id="ARBA00010088"/>
    </source>
</evidence>